<comment type="similarity">
    <text evidence="1">Belongs to the nucleobase:cation symporter-2 (NCS2) (TC 2.A.40) family.</text>
</comment>
<evidence type="ECO:0000313" key="4">
    <source>
        <dbReference type="Proteomes" id="UP000289340"/>
    </source>
</evidence>
<feature type="transmembrane region" description="Helical" evidence="2">
    <location>
        <begin position="138"/>
        <end position="157"/>
    </location>
</feature>
<keyword evidence="2" id="KW-0812">Transmembrane</keyword>
<dbReference type="PANTHER" id="PTHR11119">
    <property type="entry name" value="XANTHINE-URACIL / VITAMIN C PERMEASE FAMILY MEMBER"/>
    <property type="match status" value="1"/>
</dbReference>
<name>A0A445F4N9_GLYSO</name>
<evidence type="ECO:0000256" key="2">
    <source>
        <dbReference type="SAM" id="Phobius"/>
    </source>
</evidence>
<comment type="caution">
    <text evidence="3">The sequence shown here is derived from an EMBL/GenBank/DDBJ whole genome shotgun (WGS) entry which is preliminary data.</text>
</comment>
<feature type="transmembrane region" description="Helical" evidence="2">
    <location>
        <begin position="71"/>
        <end position="91"/>
    </location>
</feature>
<dbReference type="EMBL" id="QZWG01000020">
    <property type="protein sequence ID" value="RZB43772.1"/>
    <property type="molecule type" value="Genomic_DNA"/>
</dbReference>
<dbReference type="Proteomes" id="UP000289340">
    <property type="component" value="Chromosome 20"/>
</dbReference>
<evidence type="ECO:0000256" key="1">
    <source>
        <dbReference type="ARBA" id="ARBA00008821"/>
    </source>
</evidence>
<keyword evidence="4" id="KW-1185">Reference proteome</keyword>
<keyword evidence="2" id="KW-1133">Transmembrane helix</keyword>
<dbReference type="AlphaFoldDB" id="A0A445F4N9"/>
<organism evidence="3 4">
    <name type="scientific">Glycine soja</name>
    <name type="common">Wild soybean</name>
    <dbReference type="NCBI Taxonomy" id="3848"/>
    <lineage>
        <taxon>Eukaryota</taxon>
        <taxon>Viridiplantae</taxon>
        <taxon>Streptophyta</taxon>
        <taxon>Embryophyta</taxon>
        <taxon>Tracheophyta</taxon>
        <taxon>Spermatophyta</taxon>
        <taxon>Magnoliopsida</taxon>
        <taxon>eudicotyledons</taxon>
        <taxon>Gunneridae</taxon>
        <taxon>Pentapetalae</taxon>
        <taxon>rosids</taxon>
        <taxon>fabids</taxon>
        <taxon>Fabales</taxon>
        <taxon>Fabaceae</taxon>
        <taxon>Papilionoideae</taxon>
        <taxon>50 kb inversion clade</taxon>
        <taxon>NPAAA clade</taxon>
        <taxon>indigoferoid/millettioid clade</taxon>
        <taxon>Phaseoleae</taxon>
        <taxon>Glycine</taxon>
        <taxon>Glycine subgen. Soja</taxon>
    </lineage>
</organism>
<accession>A0A445F4N9</accession>
<reference evidence="3 4" key="1">
    <citation type="submission" date="2018-09" db="EMBL/GenBank/DDBJ databases">
        <title>A high-quality reference genome of wild soybean provides a powerful tool to mine soybean genomes.</title>
        <authorList>
            <person name="Xie M."/>
            <person name="Chung C.Y.L."/>
            <person name="Li M.-W."/>
            <person name="Wong F.-L."/>
            <person name="Chan T.-F."/>
            <person name="Lam H.-M."/>
        </authorList>
    </citation>
    <scope>NUCLEOTIDE SEQUENCE [LARGE SCALE GENOMIC DNA]</scope>
    <source>
        <strain evidence="4">cv. W05</strain>
        <tissue evidence="3">Hypocotyl of etiolated seedlings</tissue>
    </source>
</reference>
<sequence length="214" mass="23540">MEACSCGTLFIALSNNFPVFITVLPVLPHGVPEGIRVAFLHCLAALGTIVMASSTPVPLMGGDNMLDCIDIGLPAFLILVIVSQCIQKKIIYNSIKLPYRSGLISAAPCGQILERGIMPSVPKENDKPYTSFFRFNNIVQALFSSPASVAIIVAYFLDLTVSRGERSTCRDSGRHWCQKFRTFNQDSRTEDFSIHSLQTWADISPHIECTSILI</sequence>
<protein>
    <submittedName>
        <fullName evidence="3">Nucleobase-ascorbate transporter 4</fullName>
    </submittedName>
</protein>
<gene>
    <name evidence="3" type="ORF">D0Y65_054021</name>
</gene>
<keyword evidence="2" id="KW-0472">Membrane</keyword>
<evidence type="ECO:0000313" key="3">
    <source>
        <dbReference type="EMBL" id="RZB43772.1"/>
    </source>
</evidence>
<proteinExistence type="inferred from homology"/>
<feature type="transmembrane region" description="Helical" evidence="2">
    <location>
        <begin position="37"/>
        <end position="59"/>
    </location>
</feature>